<evidence type="ECO:0000256" key="5">
    <source>
        <dbReference type="SAM" id="Phobius"/>
    </source>
</evidence>
<evidence type="ECO:0000256" key="1">
    <source>
        <dbReference type="ARBA" id="ARBA00004173"/>
    </source>
</evidence>
<sequence length="189" mass="21002">MGGVKGFVGGLAFAVPASLIAQRRWPYYRSLPPNLKTFAGIAVVVPAFIICAERAHLKFEKTQWTGTGKVELDTLAARAQARWDNMSTTQKMSDFASRHQFSLLSGTWAASMLGVYGWLSRDPLATPFQKITQTRVWAQGMTLGILVSAALLTHGRKRVEHHDHSWLDIIEEEEAEAKQKKLLQNAPKA</sequence>
<feature type="transmembrane region" description="Helical" evidence="5">
    <location>
        <begin position="37"/>
        <end position="55"/>
    </location>
</feature>
<dbReference type="GO" id="GO:0033617">
    <property type="term" value="P:mitochondrial respiratory chain complex IV assembly"/>
    <property type="evidence" value="ECO:0007669"/>
    <property type="project" value="TreeGrafter"/>
</dbReference>
<dbReference type="PROSITE" id="PS51503">
    <property type="entry name" value="HIG1"/>
    <property type="match status" value="1"/>
</dbReference>
<keyword evidence="2 5" id="KW-0812">Transmembrane</keyword>
<dbReference type="Proteomes" id="UP000053477">
    <property type="component" value="Unassembled WGS sequence"/>
</dbReference>
<dbReference type="InterPro" id="IPR007667">
    <property type="entry name" value="Hypoxia_induced_domain"/>
</dbReference>
<comment type="subcellular location">
    <subcellularLocation>
        <location evidence="1">Mitochondrion</location>
    </subcellularLocation>
</comment>
<dbReference type="PANTHER" id="PTHR28018">
    <property type="entry name" value="RESPIRATORY SUPERCOMPLEX FACTOR 2, MITOCHONDRIAL"/>
    <property type="match status" value="1"/>
</dbReference>
<keyword evidence="3 5" id="KW-1133">Transmembrane helix</keyword>
<dbReference type="InParanoid" id="A0A0H2RDC7"/>
<name>A0A0H2RDC7_9AGAM</name>
<feature type="transmembrane region" description="Helical" evidence="5">
    <location>
        <begin position="134"/>
        <end position="152"/>
    </location>
</feature>
<evidence type="ECO:0000259" key="6">
    <source>
        <dbReference type="PROSITE" id="PS51503"/>
    </source>
</evidence>
<keyword evidence="4 5" id="KW-0472">Membrane</keyword>
<dbReference type="Pfam" id="PF04588">
    <property type="entry name" value="HIG_1_N"/>
    <property type="match status" value="1"/>
</dbReference>
<organism evidence="7 8">
    <name type="scientific">Schizopora paradoxa</name>
    <dbReference type="NCBI Taxonomy" id="27342"/>
    <lineage>
        <taxon>Eukaryota</taxon>
        <taxon>Fungi</taxon>
        <taxon>Dikarya</taxon>
        <taxon>Basidiomycota</taxon>
        <taxon>Agaricomycotina</taxon>
        <taxon>Agaricomycetes</taxon>
        <taxon>Hymenochaetales</taxon>
        <taxon>Schizoporaceae</taxon>
        <taxon>Schizopora</taxon>
    </lineage>
</organism>
<evidence type="ECO:0000256" key="3">
    <source>
        <dbReference type="ARBA" id="ARBA00022989"/>
    </source>
</evidence>
<evidence type="ECO:0000313" key="7">
    <source>
        <dbReference type="EMBL" id="KLO07503.1"/>
    </source>
</evidence>
<dbReference type="OrthoDB" id="1915122at2759"/>
<reference evidence="7 8" key="1">
    <citation type="submission" date="2015-04" db="EMBL/GenBank/DDBJ databases">
        <title>Complete genome sequence of Schizopora paradoxa KUC8140, a cosmopolitan wood degrader in East Asia.</title>
        <authorList>
            <consortium name="DOE Joint Genome Institute"/>
            <person name="Min B."/>
            <person name="Park H."/>
            <person name="Jang Y."/>
            <person name="Kim J.-J."/>
            <person name="Kim K.H."/>
            <person name="Pangilinan J."/>
            <person name="Lipzen A."/>
            <person name="Riley R."/>
            <person name="Grigoriev I.V."/>
            <person name="Spatafora J.W."/>
            <person name="Choi I.-G."/>
        </authorList>
    </citation>
    <scope>NUCLEOTIDE SEQUENCE [LARGE SCALE GENOMIC DNA]</scope>
    <source>
        <strain evidence="7 8">KUC8140</strain>
    </source>
</reference>
<gene>
    <name evidence="7" type="ORF">SCHPADRAFT_860149</name>
</gene>
<evidence type="ECO:0000256" key="2">
    <source>
        <dbReference type="ARBA" id="ARBA00022692"/>
    </source>
</evidence>
<feature type="transmembrane region" description="Helical" evidence="5">
    <location>
        <begin position="101"/>
        <end position="119"/>
    </location>
</feature>
<dbReference type="AlphaFoldDB" id="A0A0H2RDC7"/>
<proteinExistence type="predicted"/>
<dbReference type="InterPro" id="IPR040153">
    <property type="entry name" value="Rcf2"/>
</dbReference>
<keyword evidence="8" id="KW-1185">Reference proteome</keyword>
<feature type="domain" description="HIG1" evidence="6">
    <location>
        <begin position="73"/>
        <end position="164"/>
    </location>
</feature>
<dbReference type="STRING" id="27342.A0A0H2RDC7"/>
<accession>A0A0H2RDC7</accession>
<dbReference type="EMBL" id="KQ086135">
    <property type="protein sequence ID" value="KLO07503.1"/>
    <property type="molecule type" value="Genomic_DNA"/>
</dbReference>
<dbReference type="PANTHER" id="PTHR28018:SF3">
    <property type="entry name" value="RESPIRATORY SUPERCOMPLEX FACTOR 2, MITOCHONDRIAL"/>
    <property type="match status" value="1"/>
</dbReference>
<dbReference type="GO" id="GO:0005739">
    <property type="term" value="C:mitochondrion"/>
    <property type="evidence" value="ECO:0007669"/>
    <property type="project" value="UniProtKB-SubCell"/>
</dbReference>
<evidence type="ECO:0000313" key="8">
    <source>
        <dbReference type="Proteomes" id="UP000053477"/>
    </source>
</evidence>
<dbReference type="FunCoup" id="A0A0H2RDC7">
    <property type="interactions" value="55"/>
</dbReference>
<evidence type="ECO:0000256" key="4">
    <source>
        <dbReference type="ARBA" id="ARBA00023136"/>
    </source>
</evidence>
<protein>
    <recommendedName>
        <fullName evidence="6">HIG1 domain-containing protein</fullName>
    </recommendedName>
</protein>